<dbReference type="Pfam" id="PF00580">
    <property type="entry name" value="UvrD-helicase"/>
    <property type="match status" value="1"/>
</dbReference>
<dbReference type="Pfam" id="PF13361">
    <property type="entry name" value="UvrD_C"/>
    <property type="match status" value="1"/>
</dbReference>
<feature type="domain" description="UvrD-like helicase C-terminal" evidence="15">
    <location>
        <begin position="343"/>
        <end position="657"/>
    </location>
</feature>
<dbReference type="InterPro" id="IPR000212">
    <property type="entry name" value="DNA_helicase_UvrD/REP"/>
</dbReference>
<evidence type="ECO:0000256" key="9">
    <source>
        <dbReference type="ARBA" id="ARBA00034808"/>
    </source>
</evidence>
<comment type="catalytic activity">
    <reaction evidence="11">
        <text>ATP + H2O = ADP + phosphate + H(+)</text>
        <dbReference type="Rhea" id="RHEA:13065"/>
        <dbReference type="ChEBI" id="CHEBI:15377"/>
        <dbReference type="ChEBI" id="CHEBI:15378"/>
        <dbReference type="ChEBI" id="CHEBI:30616"/>
        <dbReference type="ChEBI" id="CHEBI:43474"/>
        <dbReference type="ChEBI" id="CHEBI:456216"/>
        <dbReference type="EC" id="5.6.2.4"/>
    </reaction>
</comment>
<dbReference type="InterPro" id="IPR027417">
    <property type="entry name" value="P-loop_NTPase"/>
</dbReference>
<dbReference type="AlphaFoldDB" id="A0A0H2XN01"/>
<dbReference type="EC" id="5.6.2.4" evidence="9"/>
<evidence type="ECO:0000256" key="13">
    <source>
        <dbReference type="SAM" id="MobiDB-lite"/>
    </source>
</evidence>
<dbReference type="GO" id="GO:0003677">
    <property type="term" value="F:DNA binding"/>
    <property type="evidence" value="ECO:0007669"/>
    <property type="project" value="UniProtKB-KW"/>
</dbReference>
<keyword evidence="6" id="KW-0238">DNA-binding</keyword>
<dbReference type="InterPro" id="IPR014016">
    <property type="entry name" value="UvrD-like_ATP-bd"/>
</dbReference>
<dbReference type="Gene3D" id="1.10.486.10">
    <property type="entry name" value="PCRA, domain 4"/>
    <property type="match status" value="1"/>
</dbReference>
<dbReference type="CDD" id="cd17932">
    <property type="entry name" value="DEXQc_UvrD"/>
    <property type="match status" value="1"/>
</dbReference>
<organism evidence="16">
    <name type="scientific">Burkholderia orbicola (strain AU 1054)</name>
    <dbReference type="NCBI Taxonomy" id="331271"/>
    <lineage>
        <taxon>Bacteria</taxon>
        <taxon>Pseudomonadati</taxon>
        <taxon>Pseudomonadota</taxon>
        <taxon>Betaproteobacteria</taxon>
        <taxon>Burkholderiales</taxon>
        <taxon>Burkholderiaceae</taxon>
        <taxon>Burkholderia</taxon>
        <taxon>Burkholderia cepacia complex</taxon>
        <taxon>Burkholderia orbicola</taxon>
    </lineage>
</organism>
<dbReference type="GO" id="GO:0016887">
    <property type="term" value="F:ATP hydrolysis activity"/>
    <property type="evidence" value="ECO:0007669"/>
    <property type="project" value="RHEA"/>
</dbReference>
<dbReference type="PANTHER" id="PTHR11070">
    <property type="entry name" value="UVRD / RECB / PCRA DNA HELICASE FAMILY MEMBER"/>
    <property type="match status" value="1"/>
</dbReference>
<dbReference type="GO" id="GO:0043138">
    <property type="term" value="F:3'-5' DNA helicase activity"/>
    <property type="evidence" value="ECO:0007669"/>
    <property type="project" value="UniProtKB-EC"/>
</dbReference>
<keyword evidence="2 12" id="KW-0547">Nucleotide-binding</keyword>
<reference evidence="16" key="1">
    <citation type="submission" date="2006-05" db="EMBL/GenBank/DDBJ databases">
        <title>Complete sequence of chromosome 1 of Burkholderia cenocepacia AU 1054.</title>
        <authorList>
            <consortium name="US DOE Joint Genome Institute"/>
            <person name="Copeland A."/>
            <person name="Lucas S."/>
            <person name="Lapidus A."/>
            <person name="Barry K."/>
            <person name="Detter J.C."/>
            <person name="Glavina del Rio T."/>
            <person name="Hammon N."/>
            <person name="Israni S."/>
            <person name="Dalin E."/>
            <person name="Tice H."/>
            <person name="Pitluck S."/>
            <person name="Chain P."/>
            <person name="Malfatti S."/>
            <person name="Shin M."/>
            <person name="Vergez L."/>
            <person name="Schmutz J."/>
            <person name="Larimer F."/>
            <person name="Land M."/>
            <person name="Hauser L."/>
            <person name="Kyrpides N."/>
            <person name="Lykidis A."/>
            <person name="LiPuma J.J."/>
            <person name="Konstantinidis K."/>
            <person name="Tiedje J.M."/>
            <person name="Richardson P."/>
        </authorList>
    </citation>
    <scope>NUCLEOTIDE SEQUENCE [LARGE SCALE GENOMIC DNA]</scope>
    <source>
        <strain evidence="16">AU 1054</strain>
    </source>
</reference>
<evidence type="ECO:0000256" key="3">
    <source>
        <dbReference type="ARBA" id="ARBA00022801"/>
    </source>
</evidence>
<evidence type="ECO:0000256" key="8">
    <source>
        <dbReference type="ARBA" id="ARBA00034617"/>
    </source>
</evidence>
<dbReference type="PANTHER" id="PTHR11070:SF2">
    <property type="entry name" value="ATP-DEPENDENT DNA HELICASE SRS2"/>
    <property type="match status" value="1"/>
</dbReference>
<keyword evidence="7" id="KW-0413">Isomerase</keyword>
<dbReference type="GO" id="GO:0000725">
    <property type="term" value="P:recombinational repair"/>
    <property type="evidence" value="ECO:0007669"/>
    <property type="project" value="TreeGrafter"/>
</dbReference>
<evidence type="ECO:0000256" key="4">
    <source>
        <dbReference type="ARBA" id="ARBA00022806"/>
    </source>
</evidence>
<sequence>MPIGQPSPCRRGPVGTRPQRVRNPLATCRQRATERIGNGIARPTYNVGSAFFSPVSRRSMPDLLANLNPEQLAAVTLPNEPALILAGAGSGKTRVLITRIAWLIQQGYASPPTVLAVTFTNKAAREMMARLSAMMPIDTRGMWIGTFHGLCNRMLRTHWRDAGLPQTFQILDTADQLSAIKRLMKAANVDDEKYPPKNVQYFINNAKEQGLRPDKVDATDNFNRKFVELYQAYDQQCQREGVVDFPELLLRCYELLAYNAPLRAHYQARFRHILVDEFQDTNKLQYAWLKMLAGGENAIFAVGDDDQSIYAFRGANVGNMRDFEDEFRVRNLIKLEQNYRSHGNILDAANQLISNNAHRLGKNLRTDAGHGEPVRVYEASTDSQEAGWIVEEIRSLINTGMARSEVAVLYRSNAQSRSIEHTLMSSGIPYRVYGGLRFFERQEVKHALAYLRLIDNPNDDTAFARVVNFPTRGIGARSVEQLADAARLYGCSMAAAIPYVTGKAGTSLGGFANLIAKMRADTQHMNLPDTVEHIVRASGLADFYQGEREGQDRLENLQELVNAATAFIAEEGYGLDTPARSIPLRAGAIAAPELGTATDDPAVDVLDPASPADPAQNPDTMTPLAGFLSHAALEAGDNQAQAGQDAVQLMTVHAAKGLEFSAVFITGLEEGLFPHENSVLESDGLEEERRLMYVAITRAKERLYLSFAQSRMLHGQTRYNVRSRFFDELPEHVLKWLTPKVEAGSRWGGRSDNAGYGRDWFARPGGGSREQIVDAAVSAPLPAFANKQRAADTGFRVGQQVFHTKFGEGTVTALEGNGTDAKAQVKFKRHGEKWLALAVAKLQAVE</sequence>
<dbReference type="Gene3D" id="1.10.10.160">
    <property type="match status" value="1"/>
</dbReference>
<dbReference type="GO" id="GO:0005524">
    <property type="term" value="F:ATP binding"/>
    <property type="evidence" value="ECO:0007669"/>
    <property type="project" value="UniProtKB-UniRule"/>
</dbReference>
<dbReference type="InterPro" id="IPR013986">
    <property type="entry name" value="DExx_box_DNA_helicase_dom_sf"/>
</dbReference>
<gene>
    <name evidence="16" type="ordered locus">Bcen_0960</name>
</gene>
<feature type="region of interest" description="Disordered" evidence="13">
    <location>
        <begin position="1"/>
        <end position="20"/>
    </location>
</feature>
<evidence type="ECO:0000256" key="11">
    <source>
        <dbReference type="ARBA" id="ARBA00048988"/>
    </source>
</evidence>
<dbReference type="PROSITE" id="PS51198">
    <property type="entry name" value="UVRD_HELICASE_ATP_BIND"/>
    <property type="match status" value="1"/>
</dbReference>
<proteinExistence type="inferred from homology"/>
<dbReference type="PROSITE" id="PS51217">
    <property type="entry name" value="UVRD_HELICASE_CTER"/>
    <property type="match status" value="1"/>
</dbReference>
<evidence type="ECO:0000256" key="5">
    <source>
        <dbReference type="ARBA" id="ARBA00022840"/>
    </source>
</evidence>
<evidence type="ECO:0000256" key="12">
    <source>
        <dbReference type="PROSITE-ProRule" id="PRU00560"/>
    </source>
</evidence>
<keyword evidence="5 12" id="KW-0067">ATP-binding</keyword>
<feature type="binding site" evidence="12">
    <location>
        <begin position="86"/>
        <end position="93"/>
    </location>
    <ligand>
        <name>ATP</name>
        <dbReference type="ChEBI" id="CHEBI:30616"/>
    </ligand>
</feature>
<dbReference type="InterPro" id="IPR014017">
    <property type="entry name" value="DNA_helicase_UvrD-like_C"/>
</dbReference>
<protein>
    <recommendedName>
        <fullName evidence="9">DNA 3'-5' helicase</fullName>
        <ecNumber evidence="9">5.6.2.4</ecNumber>
    </recommendedName>
    <alternativeName>
        <fullName evidence="10">DNA 3'-5' helicase II</fullName>
    </alternativeName>
</protein>
<dbReference type="GO" id="GO:0005829">
    <property type="term" value="C:cytosol"/>
    <property type="evidence" value="ECO:0007669"/>
    <property type="project" value="TreeGrafter"/>
</dbReference>
<dbReference type="Gene3D" id="3.40.50.300">
    <property type="entry name" value="P-loop containing nucleotide triphosphate hydrolases"/>
    <property type="match status" value="3"/>
</dbReference>
<evidence type="ECO:0000259" key="15">
    <source>
        <dbReference type="PROSITE" id="PS51217"/>
    </source>
</evidence>
<keyword evidence="4 12" id="KW-0347">Helicase</keyword>
<dbReference type="EMBL" id="CP000378">
    <property type="protein sequence ID" value="ABF75869.1"/>
    <property type="molecule type" value="Genomic_DNA"/>
</dbReference>
<comment type="catalytic activity">
    <reaction evidence="8">
        <text>Couples ATP hydrolysis with the unwinding of duplex DNA by translocating in the 3'-5' direction.</text>
        <dbReference type="EC" id="5.6.2.4"/>
    </reaction>
</comment>
<evidence type="ECO:0000256" key="1">
    <source>
        <dbReference type="ARBA" id="ARBA00009922"/>
    </source>
</evidence>
<comment type="similarity">
    <text evidence="1">Belongs to the helicase family. UvrD subfamily.</text>
</comment>
<dbReference type="Pfam" id="PF21196">
    <property type="entry name" value="PcrA_UvrD_tudor"/>
    <property type="match status" value="1"/>
</dbReference>
<dbReference type="GO" id="GO:0009314">
    <property type="term" value="P:response to radiation"/>
    <property type="evidence" value="ECO:0007669"/>
    <property type="project" value="UniProtKB-ARBA"/>
</dbReference>
<dbReference type="HOGENOM" id="CLU_004585_5_2_4"/>
<evidence type="ECO:0000259" key="14">
    <source>
        <dbReference type="PROSITE" id="PS51198"/>
    </source>
</evidence>
<evidence type="ECO:0000256" key="7">
    <source>
        <dbReference type="ARBA" id="ARBA00023235"/>
    </source>
</evidence>
<accession>A0A0H2XN01</accession>
<dbReference type="SUPFAM" id="SSF52540">
    <property type="entry name" value="P-loop containing nucleoside triphosphate hydrolases"/>
    <property type="match status" value="1"/>
</dbReference>
<feature type="domain" description="UvrD-like helicase ATP-binding" evidence="14">
    <location>
        <begin position="65"/>
        <end position="342"/>
    </location>
</feature>
<keyword evidence="3 12" id="KW-0378">Hydrolase</keyword>
<name>A0A0H2XN01_BURO1</name>
<dbReference type="GO" id="GO:0033202">
    <property type="term" value="C:DNA helicase complex"/>
    <property type="evidence" value="ECO:0007669"/>
    <property type="project" value="TreeGrafter"/>
</dbReference>
<evidence type="ECO:0000256" key="2">
    <source>
        <dbReference type="ARBA" id="ARBA00022741"/>
    </source>
</evidence>
<dbReference type="FunFam" id="1.10.10.160:FF:000001">
    <property type="entry name" value="ATP-dependent DNA helicase"/>
    <property type="match status" value="1"/>
</dbReference>
<evidence type="ECO:0000256" key="6">
    <source>
        <dbReference type="ARBA" id="ARBA00023125"/>
    </source>
</evidence>
<dbReference type="CDD" id="cd18807">
    <property type="entry name" value="SF1_C_UvrD"/>
    <property type="match status" value="1"/>
</dbReference>
<evidence type="ECO:0000256" key="10">
    <source>
        <dbReference type="ARBA" id="ARBA00034923"/>
    </source>
</evidence>
<evidence type="ECO:0000313" key="16">
    <source>
        <dbReference type="EMBL" id="ABF75869.1"/>
    </source>
</evidence>